<dbReference type="InterPro" id="IPR039261">
    <property type="entry name" value="FNR_nucleotide-bd"/>
</dbReference>
<dbReference type="PANTHER" id="PTHR19384:SF127">
    <property type="entry name" value="BIFUNCTIONAL CYTOCHROME P450_NADPH--P450 REDUCTASE"/>
    <property type="match status" value="1"/>
</dbReference>
<evidence type="ECO:0000256" key="10">
    <source>
        <dbReference type="ARBA" id="ARBA00022827"/>
    </source>
</evidence>
<evidence type="ECO:0000256" key="12">
    <source>
        <dbReference type="ARBA" id="ARBA00023002"/>
    </source>
</evidence>
<dbReference type="Gene3D" id="2.40.30.10">
    <property type="entry name" value="Translation factors"/>
    <property type="match status" value="2"/>
</dbReference>
<dbReference type="GO" id="GO:0020037">
    <property type="term" value="F:heme binding"/>
    <property type="evidence" value="ECO:0007669"/>
    <property type="project" value="InterPro"/>
</dbReference>
<dbReference type="CDD" id="cd06206">
    <property type="entry name" value="bifunctional_CYPOR"/>
    <property type="match status" value="1"/>
</dbReference>
<dbReference type="InterPro" id="IPR003097">
    <property type="entry name" value="CysJ-like_FAD-binding"/>
</dbReference>
<feature type="domain" description="Flavodoxin-like" evidence="16">
    <location>
        <begin position="499"/>
        <end position="664"/>
    </location>
</feature>
<dbReference type="Gene3D" id="3.40.50.80">
    <property type="entry name" value="Nucleotide-binding domain of ferredoxin-NADP reductase (FNR) module"/>
    <property type="match status" value="1"/>
</dbReference>
<dbReference type="Gene3D" id="1.10.630.10">
    <property type="entry name" value="Cytochrome P450"/>
    <property type="match status" value="1"/>
</dbReference>
<dbReference type="PANTHER" id="PTHR19384">
    <property type="entry name" value="NITRIC OXIDE SYNTHASE-RELATED"/>
    <property type="match status" value="1"/>
</dbReference>
<evidence type="ECO:0000256" key="14">
    <source>
        <dbReference type="ARBA" id="ARBA00023033"/>
    </source>
</evidence>
<dbReference type="SUPFAM" id="SSF48264">
    <property type="entry name" value="Cytochrome P450"/>
    <property type="match status" value="1"/>
</dbReference>
<dbReference type="PRINTS" id="PR00463">
    <property type="entry name" value="EP450I"/>
</dbReference>
<dbReference type="Pfam" id="PF00667">
    <property type="entry name" value="FAD_binding_1"/>
    <property type="match status" value="1"/>
</dbReference>
<dbReference type="GO" id="GO:0005506">
    <property type="term" value="F:iron ion binding"/>
    <property type="evidence" value="ECO:0007669"/>
    <property type="project" value="InterPro"/>
</dbReference>
<comment type="cofactor">
    <cofactor evidence="3">
        <name>FAD</name>
        <dbReference type="ChEBI" id="CHEBI:57692"/>
    </cofactor>
</comment>
<dbReference type="PRINTS" id="PR00385">
    <property type="entry name" value="P450"/>
</dbReference>
<dbReference type="PROSITE" id="PS50902">
    <property type="entry name" value="FLAVODOXIN_LIKE"/>
    <property type="match status" value="1"/>
</dbReference>
<evidence type="ECO:0000256" key="2">
    <source>
        <dbReference type="ARBA" id="ARBA00001971"/>
    </source>
</evidence>
<dbReference type="InterPro" id="IPR008254">
    <property type="entry name" value="Flavodoxin/NO_synth"/>
</dbReference>
<keyword evidence="6 15" id="KW-0349">Heme</keyword>
<dbReference type="Pfam" id="PF00067">
    <property type="entry name" value="p450"/>
    <property type="match status" value="1"/>
</dbReference>
<dbReference type="PIRSF" id="PIRSF000209">
    <property type="entry name" value="Bifunctional_P450_P450R"/>
    <property type="match status" value="1"/>
</dbReference>
<dbReference type="InterPro" id="IPR002401">
    <property type="entry name" value="Cyt_P450_E_grp-I"/>
</dbReference>
<evidence type="ECO:0000256" key="1">
    <source>
        <dbReference type="ARBA" id="ARBA00001917"/>
    </source>
</evidence>
<dbReference type="EMBL" id="ML179127">
    <property type="protein sequence ID" value="THU98893.1"/>
    <property type="molecule type" value="Genomic_DNA"/>
</dbReference>
<keyword evidence="5" id="KW-0813">Transport</keyword>
<comment type="cofactor">
    <cofactor evidence="1">
        <name>FMN</name>
        <dbReference type="ChEBI" id="CHEBI:58210"/>
    </cofactor>
</comment>
<dbReference type="InterPro" id="IPR036396">
    <property type="entry name" value="Cyt_P450_sf"/>
</dbReference>
<dbReference type="InterPro" id="IPR017938">
    <property type="entry name" value="Riboflavin_synthase-like_b-brl"/>
</dbReference>
<keyword evidence="13 15" id="KW-0408">Iron</keyword>
<dbReference type="OrthoDB" id="1470350at2759"/>
<keyword evidence="10" id="KW-0274">FAD</keyword>
<dbReference type="Proteomes" id="UP000297245">
    <property type="component" value="Unassembled WGS sequence"/>
</dbReference>
<evidence type="ECO:0000256" key="15">
    <source>
        <dbReference type="PIRSR" id="PIRSR000209-1"/>
    </source>
</evidence>
<dbReference type="InterPro" id="IPR001128">
    <property type="entry name" value="Cyt_P450"/>
</dbReference>
<dbReference type="InterPro" id="IPR029039">
    <property type="entry name" value="Flavoprotein-like_sf"/>
</dbReference>
<dbReference type="PROSITE" id="PS00086">
    <property type="entry name" value="CYTOCHROME_P450"/>
    <property type="match status" value="1"/>
</dbReference>
<name>A0A4S8MAE8_DENBC</name>
<dbReference type="InterPro" id="IPR023206">
    <property type="entry name" value="Bifunctional_P450_P450_red"/>
</dbReference>
<dbReference type="FunFam" id="1.10.630.10:FF:000040">
    <property type="entry name" value="Bifunctional cytochrome P450/NADPH--P450 reductase"/>
    <property type="match status" value="1"/>
</dbReference>
<protein>
    <submittedName>
        <fullName evidence="18">Fatty acid hydroxylase</fullName>
    </submittedName>
</protein>
<evidence type="ECO:0000256" key="6">
    <source>
        <dbReference type="ARBA" id="ARBA00022617"/>
    </source>
</evidence>
<keyword evidence="9 15" id="KW-0479">Metal-binding</keyword>
<evidence type="ECO:0000256" key="9">
    <source>
        <dbReference type="ARBA" id="ARBA00022723"/>
    </source>
</evidence>
<keyword evidence="14" id="KW-0503">Monooxygenase</keyword>
<evidence type="ECO:0000256" key="13">
    <source>
        <dbReference type="ARBA" id="ARBA00023004"/>
    </source>
</evidence>
<evidence type="ECO:0000256" key="4">
    <source>
        <dbReference type="ARBA" id="ARBA00010018"/>
    </source>
</evidence>
<evidence type="ECO:0000256" key="7">
    <source>
        <dbReference type="ARBA" id="ARBA00022630"/>
    </source>
</evidence>
<dbReference type="InterPro" id="IPR023173">
    <property type="entry name" value="NADPH_Cyt_P450_Rdtase_alpha"/>
</dbReference>
<dbReference type="GO" id="GO:0010181">
    <property type="term" value="F:FMN binding"/>
    <property type="evidence" value="ECO:0007669"/>
    <property type="project" value="InterPro"/>
</dbReference>
<dbReference type="GO" id="GO:0005829">
    <property type="term" value="C:cytosol"/>
    <property type="evidence" value="ECO:0007669"/>
    <property type="project" value="TreeGrafter"/>
</dbReference>
<comment type="cofactor">
    <cofactor evidence="2 15">
        <name>heme</name>
        <dbReference type="ChEBI" id="CHEBI:30413"/>
    </cofactor>
</comment>
<dbReference type="GO" id="GO:0050660">
    <property type="term" value="F:flavin adenine dinucleotide binding"/>
    <property type="evidence" value="ECO:0007669"/>
    <property type="project" value="TreeGrafter"/>
</dbReference>
<dbReference type="Pfam" id="PF00175">
    <property type="entry name" value="NAD_binding_1"/>
    <property type="match status" value="1"/>
</dbReference>
<organism evidence="18 19">
    <name type="scientific">Dendrothele bispora (strain CBS 962.96)</name>
    <dbReference type="NCBI Taxonomy" id="1314807"/>
    <lineage>
        <taxon>Eukaryota</taxon>
        <taxon>Fungi</taxon>
        <taxon>Dikarya</taxon>
        <taxon>Basidiomycota</taxon>
        <taxon>Agaricomycotina</taxon>
        <taxon>Agaricomycetes</taxon>
        <taxon>Agaricomycetidae</taxon>
        <taxon>Agaricales</taxon>
        <taxon>Agaricales incertae sedis</taxon>
        <taxon>Dendrothele</taxon>
    </lineage>
</organism>
<proteinExistence type="inferred from homology"/>
<keyword evidence="7" id="KW-0285">Flavoprotein</keyword>
<accession>A0A4S8MAE8</accession>
<reference evidence="18 19" key="1">
    <citation type="journal article" date="2019" name="Nat. Ecol. Evol.">
        <title>Megaphylogeny resolves global patterns of mushroom evolution.</title>
        <authorList>
            <person name="Varga T."/>
            <person name="Krizsan K."/>
            <person name="Foldi C."/>
            <person name="Dima B."/>
            <person name="Sanchez-Garcia M."/>
            <person name="Sanchez-Ramirez S."/>
            <person name="Szollosi G.J."/>
            <person name="Szarkandi J.G."/>
            <person name="Papp V."/>
            <person name="Albert L."/>
            <person name="Andreopoulos W."/>
            <person name="Angelini C."/>
            <person name="Antonin V."/>
            <person name="Barry K.W."/>
            <person name="Bougher N.L."/>
            <person name="Buchanan P."/>
            <person name="Buyck B."/>
            <person name="Bense V."/>
            <person name="Catcheside P."/>
            <person name="Chovatia M."/>
            <person name="Cooper J."/>
            <person name="Damon W."/>
            <person name="Desjardin D."/>
            <person name="Finy P."/>
            <person name="Geml J."/>
            <person name="Haridas S."/>
            <person name="Hughes K."/>
            <person name="Justo A."/>
            <person name="Karasinski D."/>
            <person name="Kautmanova I."/>
            <person name="Kiss B."/>
            <person name="Kocsube S."/>
            <person name="Kotiranta H."/>
            <person name="LaButti K.M."/>
            <person name="Lechner B.E."/>
            <person name="Liimatainen K."/>
            <person name="Lipzen A."/>
            <person name="Lukacs Z."/>
            <person name="Mihaltcheva S."/>
            <person name="Morgado L.N."/>
            <person name="Niskanen T."/>
            <person name="Noordeloos M.E."/>
            <person name="Ohm R.A."/>
            <person name="Ortiz-Santana B."/>
            <person name="Ovrebo C."/>
            <person name="Racz N."/>
            <person name="Riley R."/>
            <person name="Savchenko A."/>
            <person name="Shiryaev A."/>
            <person name="Soop K."/>
            <person name="Spirin V."/>
            <person name="Szebenyi C."/>
            <person name="Tomsovsky M."/>
            <person name="Tulloss R.E."/>
            <person name="Uehling J."/>
            <person name="Grigoriev I.V."/>
            <person name="Vagvolgyi C."/>
            <person name="Papp T."/>
            <person name="Martin F.M."/>
            <person name="Miettinen O."/>
            <person name="Hibbett D.S."/>
            <person name="Nagy L.G."/>
        </authorList>
    </citation>
    <scope>NUCLEOTIDE SEQUENCE [LARGE SCALE GENOMIC DNA]</scope>
    <source>
        <strain evidence="18 19">CBS 962.96</strain>
    </source>
</reference>
<evidence type="ECO:0000259" key="17">
    <source>
        <dbReference type="PROSITE" id="PS51384"/>
    </source>
</evidence>
<feature type="domain" description="FAD-binding FR-type" evidence="17">
    <location>
        <begin position="701"/>
        <end position="940"/>
    </location>
</feature>
<evidence type="ECO:0000313" key="18">
    <source>
        <dbReference type="EMBL" id="THU98893.1"/>
    </source>
</evidence>
<dbReference type="SUPFAM" id="SSF63380">
    <property type="entry name" value="Riboflavin synthase domain-like"/>
    <property type="match status" value="1"/>
</dbReference>
<evidence type="ECO:0000313" key="19">
    <source>
        <dbReference type="Proteomes" id="UP000297245"/>
    </source>
</evidence>
<evidence type="ECO:0000256" key="11">
    <source>
        <dbReference type="ARBA" id="ARBA00022857"/>
    </source>
</evidence>
<dbReference type="Gene3D" id="1.20.990.10">
    <property type="entry name" value="NADPH-cytochrome p450 Reductase, Chain A, domain 3"/>
    <property type="match status" value="1"/>
</dbReference>
<evidence type="ECO:0000259" key="16">
    <source>
        <dbReference type="PROSITE" id="PS50902"/>
    </source>
</evidence>
<dbReference type="SUPFAM" id="SSF52343">
    <property type="entry name" value="Ferredoxin reductase-like, C-terminal NADP-linked domain"/>
    <property type="match status" value="1"/>
</dbReference>
<comment type="similarity">
    <text evidence="4">In the N-terminal section; belongs to the cytochrome P450 family.</text>
</comment>
<dbReference type="CDD" id="cd11068">
    <property type="entry name" value="CYP120A1"/>
    <property type="match status" value="1"/>
</dbReference>
<dbReference type="SUPFAM" id="SSF52218">
    <property type="entry name" value="Flavoproteins"/>
    <property type="match status" value="1"/>
</dbReference>
<evidence type="ECO:0000256" key="5">
    <source>
        <dbReference type="ARBA" id="ARBA00022448"/>
    </source>
</evidence>
<keyword evidence="19" id="KW-1185">Reference proteome</keyword>
<dbReference type="InterPro" id="IPR001433">
    <property type="entry name" value="OxRdtase_FAD/NAD-bd"/>
</dbReference>
<keyword evidence="11" id="KW-0521">NADP</keyword>
<dbReference type="Pfam" id="PF00258">
    <property type="entry name" value="Flavodoxin_1"/>
    <property type="match status" value="1"/>
</dbReference>
<gene>
    <name evidence="18" type="ORF">K435DRAFT_964689</name>
</gene>
<dbReference type="Gene3D" id="3.40.50.360">
    <property type="match status" value="1"/>
</dbReference>
<dbReference type="InterPro" id="IPR017972">
    <property type="entry name" value="Cyt_P450_CS"/>
</dbReference>
<dbReference type="GO" id="GO:0070330">
    <property type="term" value="F:aromatase activity"/>
    <property type="evidence" value="ECO:0007669"/>
    <property type="project" value="InterPro"/>
</dbReference>
<evidence type="ECO:0000256" key="3">
    <source>
        <dbReference type="ARBA" id="ARBA00001974"/>
    </source>
</evidence>
<keyword evidence="8" id="KW-0288">FMN</keyword>
<dbReference type="InterPro" id="IPR017927">
    <property type="entry name" value="FAD-bd_FR_type"/>
</dbReference>
<dbReference type="PROSITE" id="PS51384">
    <property type="entry name" value="FAD_FR"/>
    <property type="match status" value="1"/>
</dbReference>
<dbReference type="GO" id="GO:0003958">
    <property type="term" value="F:NADPH-hemoprotein reductase activity"/>
    <property type="evidence" value="ECO:0007669"/>
    <property type="project" value="InterPro"/>
</dbReference>
<feature type="binding site" description="axial binding residue" evidence="15">
    <location>
        <position position="405"/>
    </location>
    <ligand>
        <name>heme</name>
        <dbReference type="ChEBI" id="CHEBI:30413"/>
    </ligand>
    <ligandPart>
        <name>Fe</name>
        <dbReference type="ChEBI" id="CHEBI:18248"/>
    </ligandPart>
</feature>
<keyword evidence="12" id="KW-0560">Oxidoreductase</keyword>
<evidence type="ECO:0000256" key="8">
    <source>
        <dbReference type="ARBA" id="ARBA00022643"/>
    </source>
</evidence>
<dbReference type="AlphaFoldDB" id="A0A4S8MAE8"/>
<sequence>MTSETVPIPHPPRIPLIGSVTSFDREVPLNTFILLAKQYGEIYQLDLFGKIIVQLNSYALINEVCNEMRFKKTVAPALAEVRDLISDGLFTAHGDEENWGIAHRLLMPAFNAQSIRGMFDDMKDICDQLVLKWERFGHDNIIDPADDFTRLTLDTIALCSMSYRFNSFYLTEPPQFAKAMVEYLKECFARATRPSIVQAMMPGASAKFQENKEFMTSVGNKIIEERKANPIEKKDLLNIMLFGVDPKTGQRLSEDTIMRNLLTFLIAGHETSSGLLTFMTYYLMKNPETMRKLRNEIDEVVGQEPIQLEDLSKMPYLIAVMRETLRLSPPTPQRSAAPVADTVLGGKYFVKAGTYLRLHIWAMHKDPTIWGEDANEFRPERMLDGKFEALPPNAWQPFGFGARACIGRAFAWQEVQLVMASVVQKFDLFFVDPSYNLELQMNLTVKPKNFHIRARPRNLGPSLYASPSSNLLQAQNQNKTNVAATSAAASSTGGSKVPLYVLYGSNTGSSESFAQRISNNAVSHGFSAKLGTLDSSTGNLPADGPVVIITATYEGQPADNAAHLSRTHELRDGTCPRHIGIVPVQSDFVDWLTSLPSSSLFTGVKFAVFGCGNADWVNTFYRIPTLIDQTLESHGGKRLLEMGRGDSGKGEFFEVFDKWENDLWEALTKAYSTSSDSIAVGFEITTVDPGTGRAVALRQADNAVLGTVKENRVLTKPGSTGVKRHLEFELPEGLTYKSGDYLCILPQNPIRDVRRVLAYFGLSNEQMIILKSSGPTSIPTDKPVSIYEILLGYVELSQPATSHDLSILINASTTDSTRSALEDLKANYQEKILHSRRSVLSILETFPAKDINLDLGVFLRMLPAMRIRQYSISSSPLWNACNVTLTVSVLEAPSLADGTKTFLGVGSNYLSDLLPGDKVQMSVRASPSRSATSASGFHLPEDLMRPVIAFAAGSGLAPIRAFVQERAMQKLAGRDVGKILLFFGCRSPEEDYIYQEELGEWEKMGVVDVRAAFSRANEKSEGCKYVQDRLWHDRQDIKDVTAKNAIVFICGSSKVAKGVMAKCADITRSIYPELNEEEATKKLQEVLKGRYATDVFD</sequence>